<name>A0A7W6KFM2_9HYPH</name>
<comment type="caution">
    <text evidence="1">The sequence shown here is derived from an EMBL/GenBank/DDBJ whole genome shotgun (WGS) entry which is preliminary data.</text>
</comment>
<dbReference type="GO" id="GO:0003677">
    <property type="term" value="F:DNA binding"/>
    <property type="evidence" value="ECO:0007669"/>
    <property type="project" value="UniProtKB-KW"/>
</dbReference>
<evidence type="ECO:0000313" key="2">
    <source>
        <dbReference type="Proteomes" id="UP000530571"/>
    </source>
</evidence>
<protein>
    <submittedName>
        <fullName evidence="1">Putative DNA-binding transcriptional regulator</fullName>
    </submittedName>
</protein>
<dbReference type="EMBL" id="JACIDZ010000001">
    <property type="protein sequence ID" value="MBB4120212.1"/>
    <property type="molecule type" value="Genomic_DNA"/>
</dbReference>
<keyword evidence="1" id="KW-0238">DNA-binding</keyword>
<accession>A0A7W6KFM2</accession>
<evidence type="ECO:0000313" key="1">
    <source>
        <dbReference type="EMBL" id="MBB4120212.1"/>
    </source>
</evidence>
<reference evidence="1 2" key="1">
    <citation type="submission" date="2020-08" db="EMBL/GenBank/DDBJ databases">
        <title>Genomic Encyclopedia of Type Strains, Phase IV (KMG-IV): sequencing the most valuable type-strain genomes for metagenomic binning, comparative biology and taxonomic classification.</title>
        <authorList>
            <person name="Goeker M."/>
        </authorList>
    </citation>
    <scope>NUCLEOTIDE SEQUENCE [LARGE SCALE GENOMIC DNA]</scope>
    <source>
        <strain evidence="1 2">DSM 28101</strain>
    </source>
</reference>
<dbReference type="Proteomes" id="UP000530571">
    <property type="component" value="Unassembled WGS sequence"/>
</dbReference>
<sequence>MFTLAEIIPVFASLDNVPAKDIARYEKALRNLVQRNHLPPSDQRGRVFMYDEGALSAIRLVQIANEFGLDRTAIDPLARWLAESGTRRRKVTGGWLGVTHSAEAVERVQNGEEFSVSLVLGADYRYCVEASWSLDQPKSERVENSLRLAGLSNAPAIARFSLPASSIIVELLSSLNEVD</sequence>
<organism evidence="1 2">
    <name type="scientific">Martelella radicis</name>
    <dbReference type="NCBI Taxonomy" id="1397476"/>
    <lineage>
        <taxon>Bacteria</taxon>
        <taxon>Pseudomonadati</taxon>
        <taxon>Pseudomonadota</taxon>
        <taxon>Alphaproteobacteria</taxon>
        <taxon>Hyphomicrobiales</taxon>
        <taxon>Aurantimonadaceae</taxon>
        <taxon>Martelella</taxon>
    </lineage>
</organism>
<gene>
    <name evidence="1" type="ORF">GGR30_000107</name>
</gene>
<dbReference type="RefSeq" id="WP_183481093.1">
    <property type="nucleotide sequence ID" value="NZ_JACIDZ010000001.1"/>
</dbReference>
<dbReference type="AlphaFoldDB" id="A0A7W6KFM2"/>
<keyword evidence="2" id="KW-1185">Reference proteome</keyword>
<proteinExistence type="predicted"/>